<reference evidence="10" key="1">
    <citation type="submission" date="2019-04" db="EMBL/GenBank/DDBJ databases">
        <title>Genome assembly of Zosterops borbonicus 15179.</title>
        <authorList>
            <person name="Leroy T."/>
            <person name="Anselmetti Y."/>
            <person name="Tilak M.-K."/>
            <person name="Nabholz B."/>
        </authorList>
    </citation>
    <scope>NUCLEOTIDE SEQUENCE</scope>
    <source>
        <strain evidence="10">HGM_15179</strain>
        <tissue evidence="10">Muscle</tissue>
    </source>
</reference>
<dbReference type="InterPro" id="IPR039475">
    <property type="entry name" value="ILEI_FAM3C"/>
</dbReference>
<accession>A0A8K1LQ89</accession>
<evidence type="ECO:0000256" key="6">
    <source>
        <dbReference type="ARBA" id="ARBA00023157"/>
    </source>
</evidence>
<evidence type="ECO:0000256" key="3">
    <source>
        <dbReference type="ARBA" id="ARBA00022525"/>
    </source>
</evidence>
<evidence type="ECO:0000313" key="10">
    <source>
        <dbReference type="EMBL" id="TRZ21946.1"/>
    </source>
</evidence>
<organism evidence="10 11">
    <name type="scientific">Zosterops borbonicus</name>
    <dbReference type="NCBI Taxonomy" id="364589"/>
    <lineage>
        <taxon>Eukaryota</taxon>
        <taxon>Metazoa</taxon>
        <taxon>Chordata</taxon>
        <taxon>Craniata</taxon>
        <taxon>Vertebrata</taxon>
        <taxon>Euteleostomi</taxon>
        <taxon>Archelosauria</taxon>
        <taxon>Archosauria</taxon>
        <taxon>Dinosauria</taxon>
        <taxon>Saurischia</taxon>
        <taxon>Theropoda</taxon>
        <taxon>Coelurosauria</taxon>
        <taxon>Aves</taxon>
        <taxon>Neognathae</taxon>
        <taxon>Neoaves</taxon>
        <taxon>Telluraves</taxon>
        <taxon>Australaves</taxon>
        <taxon>Passeriformes</taxon>
        <taxon>Sylvioidea</taxon>
        <taxon>Zosteropidae</taxon>
        <taxon>Zosterops</taxon>
    </lineage>
</organism>
<evidence type="ECO:0000256" key="5">
    <source>
        <dbReference type="ARBA" id="ARBA00022734"/>
    </source>
</evidence>
<dbReference type="PROSITE" id="PS52031">
    <property type="entry name" value="GG_LECTIN"/>
    <property type="match status" value="1"/>
</dbReference>
<keyword evidence="6" id="KW-1015">Disulfide bond</keyword>
<keyword evidence="8" id="KW-0472">Membrane</keyword>
<dbReference type="AlphaFoldDB" id="A0A8K1LQ89"/>
<protein>
    <recommendedName>
        <fullName evidence="9">ILEI/PANDER domain-containing protein</fullName>
    </recommendedName>
</protein>
<dbReference type="InterPro" id="IPR039477">
    <property type="entry name" value="ILEI/PANDER_dom"/>
</dbReference>
<keyword evidence="4" id="KW-0732">Signal</keyword>
<keyword evidence="8" id="KW-1133">Transmembrane helix</keyword>
<evidence type="ECO:0000313" key="11">
    <source>
        <dbReference type="Proteomes" id="UP000796761"/>
    </source>
</evidence>
<evidence type="ECO:0000256" key="2">
    <source>
        <dbReference type="ARBA" id="ARBA00010905"/>
    </source>
</evidence>
<evidence type="ECO:0000259" key="9">
    <source>
        <dbReference type="Pfam" id="PF15711"/>
    </source>
</evidence>
<dbReference type="Pfam" id="PF15711">
    <property type="entry name" value="ILEI"/>
    <property type="match status" value="1"/>
</dbReference>
<dbReference type="Proteomes" id="UP000796761">
    <property type="component" value="Unassembled WGS sequence"/>
</dbReference>
<dbReference type="EMBL" id="SWJQ01000108">
    <property type="protein sequence ID" value="TRZ21946.1"/>
    <property type="molecule type" value="Genomic_DNA"/>
</dbReference>
<comment type="similarity">
    <text evidence="2">Belongs to the FAM3 family.</text>
</comment>
<dbReference type="PANTHER" id="PTHR14592">
    <property type="entry name" value="UNCHARACTERIZED FAM3"/>
    <property type="match status" value="1"/>
</dbReference>
<dbReference type="GO" id="GO:0005576">
    <property type="term" value="C:extracellular region"/>
    <property type="evidence" value="ECO:0007669"/>
    <property type="project" value="UniProtKB-SubCell"/>
</dbReference>
<comment type="subcellular location">
    <subcellularLocation>
        <location evidence="1">Secreted</location>
    </subcellularLocation>
</comment>
<dbReference type="OrthoDB" id="440755at2759"/>
<proteinExistence type="inferred from homology"/>
<keyword evidence="5 7" id="KW-0430">Lectin</keyword>
<feature type="transmembrane region" description="Helical" evidence="8">
    <location>
        <begin position="188"/>
        <end position="209"/>
    </location>
</feature>
<gene>
    <name evidence="10" type="ORF">HGM15179_005235</name>
</gene>
<evidence type="ECO:0000256" key="7">
    <source>
        <dbReference type="PROSITE-ProRule" id="PRU01375"/>
    </source>
</evidence>
<dbReference type="CDD" id="cd13940">
    <property type="entry name" value="ILEI_FAM3C"/>
    <property type="match status" value="1"/>
</dbReference>
<evidence type="ECO:0000256" key="1">
    <source>
        <dbReference type="ARBA" id="ARBA00004613"/>
    </source>
</evidence>
<feature type="domain" description="ILEI/PANDER" evidence="9">
    <location>
        <begin position="282"/>
        <end position="369"/>
    </location>
</feature>
<comment type="caution">
    <text evidence="10">The sequence shown here is derived from an EMBL/GenBank/DDBJ whole genome shotgun (WGS) entry which is preliminary data.</text>
</comment>
<name>A0A8K1LQ89_9PASS</name>
<keyword evidence="3" id="KW-0964">Secreted</keyword>
<keyword evidence="8" id="KW-0812">Transmembrane</keyword>
<sequence length="407" mass="45133">MEIPKVPLEKPIQVLQIITAPIGKESWRDDTICSGLMSGMARGQADRSPLILVEELMGKAPILCGTREWEHLIPTRDGRILVKDPGQPKGLDSCLHPDSPSQELHHSLQLLDGFSVTVGGGNKKEDKTRKGYEKPGNVIGVGDSKEGSRVVSRTEVQQTAAPNFKERPVTVSPPQLCSLPTTMRVAAVIRYLSLFITLLSTWFILQTYFHRSWRTISLRSWLGAANKPSSEKLPQNKCGNQKSCPQNYFAFKIISGAANVVGPSICFEDLVLMSSVKNNIGRGLNIALVNGTTGQLLKTDSFDMYSGDITKLQTFLQGIKRGTLVLTASYDDSATKMNDKVRAYFTELGSSHVRNLGFRDNWVFLGAKGLMNKSPFEKHIKNDQKTNKYEGWPEMLEMEGCAPRKMD</sequence>
<keyword evidence="11" id="KW-1185">Reference proteome</keyword>
<dbReference type="GO" id="GO:0030246">
    <property type="term" value="F:carbohydrate binding"/>
    <property type="evidence" value="ECO:0007669"/>
    <property type="project" value="UniProtKB-UniRule"/>
</dbReference>
<dbReference type="InterPro" id="IPR039220">
    <property type="entry name" value="FAM3"/>
</dbReference>
<evidence type="ECO:0000256" key="4">
    <source>
        <dbReference type="ARBA" id="ARBA00022729"/>
    </source>
</evidence>
<evidence type="ECO:0000256" key="8">
    <source>
        <dbReference type="SAM" id="Phobius"/>
    </source>
</evidence>